<organism evidence="1 2">
    <name type="scientific">Dawidia soli</name>
    <dbReference type="NCBI Taxonomy" id="2782352"/>
    <lineage>
        <taxon>Bacteria</taxon>
        <taxon>Pseudomonadati</taxon>
        <taxon>Bacteroidota</taxon>
        <taxon>Cytophagia</taxon>
        <taxon>Cytophagales</taxon>
        <taxon>Chryseotaleaceae</taxon>
        <taxon>Dawidia</taxon>
    </lineage>
</organism>
<dbReference type="Proteomes" id="UP001319180">
    <property type="component" value="Unassembled WGS sequence"/>
</dbReference>
<proteinExistence type="predicted"/>
<dbReference type="RefSeq" id="WP_254089725.1">
    <property type="nucleotide sequence ID" value="NZ_JAHESC010000009.1"/>
</dbReference>
<evidence type="ECO:0000313" key="2">
    <source>
        <dbReference type="Proteomes" id="UP001319180"/>
    </source>
</evidence>
<sequence length="231" mass="26362">MKFFAGFLSSMVFLALMSCDSGDDAGVPDKGYRYFPLTVGHYQLYDVVEITYTLRDPDTARYTLQVKTVDVFVDAAGDSTYVLYRSKRLPGEAAWTYLDTWSARRTADALIVQEENTPYVKLRFPPYDGQVWNGNLYNSGEAEDYRLDSLGQGQIRGGQHFDDCLTVLQRDNKDFIVFLDQQKEVYAAGIGLIYKETTQLSYCTQPSCLAQQLVEQGIIYKQWLKEYGKTE</sequence>
<keyword evidence="2" id="KW-1185">Reference proteome</keyword>
<accession>A0AAP2DBV3</accession>
<gene>
    <name evidence="1" type="ORF">KK078_07975</name>
</gene>
<dbReference type="EMBL" id="JAHESC010000009">
    <property type="protein sequence ID" value="MBT1686487.1"/>
    <property type="molecule type" value="Genomic_DNA"/>
</dbReference>
<dbReference type="PROSITE" id="PS51257">
    <property type="entry name" value="PROKAR_LIPOPROTEIN"/>
    <property type="match status" value="1"/>
</dbReference>
<reference evidence="1 2" key="1">
    <citation type="submission" date="2021-05" db="EMBL/GenBank/DDBJ databases">
        <title>A Polyphasic approach of four new species of the genus Ohtaekwangia: Ohtaekwangia histidinii sp. nov., Ohtaekwangia cretensis sp. nov., Ohtaekwangia indiensis sp. nov., Ohtaekwangia reichenbachii sp. nov. from diverse environment.</title>
        <authorList>
            <person name="Octaviana S."/>
        </authorList>
    </citation>
    <scope>NUCLEOTIDE SEQUENCE [LARGE SCALE GENOMIC DNA]</scope>
    <source>
        <strain evidence="1 2">PWU37</strain>
    </source>
</reference>
<dbReference type="AlphaFoldDB" id="A0AAP2DBV3"/>
<protein>
    <recommendedName>
        <fullName evidence="3">Lipoprotein</fullName>
    </recommendedName>
</protein>
<evidence type="ECO:0008006" key="3">
    <source>
        <dbReference type="Google" id="ProtNLM"/>
    </source>
</evidence>
<name>A0AAP2DBV3_9BACT</name>
<evidence type="ECO:0000313" key="1">
    <source>
        <dbReference type="EMBL" id="MBT1686487.1"/>
    </source>
</evidence>
<comment type="caution">
    <text evidence="1">The sequence shown here is derived from an EMBL/GenBank/DDBJ whole genome shotgun (WGS) entry which is preliminary data.</text>
</comment>